<evidence type="ECO:0000313" key="2">
    <source>
        <dbReference type="EMBL" id="HHV69889.1"/>
    </source>
</evidence>
<dbReference type="EMBL" id="DUMN01000570">
    <property type="protein sequence ID" value="HHV69889.1"/>
    <property type="molecule type" value="Genomic_DNA"/>
</dbReference>
<keyword evidence="1" id="KW-0812">Transmembrane</keyword>
<evidence type="ECO:0000313" key="3">
    <source>
        <dbReference type="Proteomes" id="UP000551563"/>
    </source>
</evidence>
<sequence length="91" mass="9451">MTAASASDRLLNFVQSALLLGLMAAIAWIAVTAIVGPETNLLMALAMVGGLLFAPGHCYFHESADVTYSLAHLSCGFQARDFAPHVSGGLS</sequence>
<feature type="transmembrane region" description="Helical" evidence="1">
    <location>
        <begin position="41"/>
        <end position="60"/>
    </location>
</feature>
<feature type="transmembrane region" description="Helical" evidence="1">
    <location>
        <begin position="12"/>
        <end position="35"/>
    </location>
</feature>
<evidence type="ECO:0000256" key="1">
    <source>
        <dbReference type="SAM" id="Phobius"/>
    </source>
</evidence>
<reference evidence="2 3" key="1">
    <citation type="journal article" date="2020" name="Biotechnol. Biofuels">
        <title>New insights from the biogas microbiome by comprehensive genome-resolved metagenomics of nearly 1600 species originating from multiple anaerobic digesters.</title>
        <authorList>
            <person name="Campanaro S."/>
            <person name="Treu L."/>
            <person name="Rodriguez-R L.M."/>
            <person name="Kovalovszki A."/>
            <person name="Ziels R.M."/>
            <person name="Maus I."/>
            <person name="Zhu X."/>
            <person name="Kougias P.G."/>
            <person name="Basile A."/>
            <person name="Luo G."/>
            <person name="Schluter A."/>
            <person name="Konstantinidis K.T."/>
            <person name="Angelidaki I."/>
        </authorList>
    </citation>
    <scope>NUCLEOTIDE SEQUENCE [LARGE SCALE GENOMIC DNA]</scope>
    <source>
        <strain evidence="2">AS04akNAM_66</strain>
    </source>
</reference>
<name>A0A7V6PF78_9HYPH</name>
<protein>
    <submittedName>
        <fullName evidence="2">Uncharacterized protein</fullName>
    </submittedName>
</protein>
<proteinExistence type="predicted"/>
<keyword evidence="1" id="KW-1133">Transmembrane helix</keyword>
<gene>
    <name evidence="2" type="ORF">GXX48_19980</name>
</gene>
<organism evidence="2 3">
    <name type="scientific">Brucella intermedia</name>
    <dbReference type="NCBI Taxonomy" id="94625"/>
    <lineage>
        <taxon>Bacteria</taxon>
        <taxon>Pseudomonadati</taxon>
        <taxon>Pseudomonadota</taxon>
        <taxon>Alphaproteobacteria</taxon>
        <taxon>Hyphomicrobiales</taxon>
        <taxon>Brucellaceae</taxon>
        <taxon>Brucella/Ochrobactrum group</taxon>
        <taxon>Brucella</taxon>
    </lineage>
</organism>
<comment type="caution">
    <text evidence="2">The sequence shown here is derived from an EMBL/GenBank/DDBJ whole genome shotgun (WGS) entry which is preliminary data.</text>
</comment>
<keyword evidence="1" id="KW-0472">Membrane</keyword>
<dbReference type="Proteomes" id="UP000551563">
    <property type="component" value="Unassembled WGS sequence"/>
</dbReference>
<accession>A0A7V6PF78</accession>
<dbReference type="AlphaFoldDB" id="A0A7V6PF78"/>